<dbReference type="GO" id="GO:0071949">
    <property type="term" value="F:FAD binding"/>
    <property type="evidence" value="ECO:0007669"/>
    <property type="project" value="InterPro"/>
</dbReference>
<dbReference type="AlphaFoldDB" id="A0A0Q0UEH6"/>
<dbReference type="Gene3D" id="3.30.70.2740">
    <property type="match status" value="1"/>
</dbReference>
<dbReference type="FunFam" id="1.10.45.10:FF:000001">
    <property type="entry name" value="D-lactate dehydrogenase mitochondrial"/>
    <property type="match status" value="1"/>
</dbReference>
<proteinExistence type="predicted"/>
<keyword evidence="7" id="KW-1185">Reference proteome</keyword>
<dbReference type="InterPro" id="IPR036318">
    <property type="entry name" value="FAD-bd_PCMH-like_sf"/>
</dbReference>
<dbReference type="PROSITE" id="PS51387">
    <property type="entry name" value="FAD_PCMH"/>
    <property type="match status" value="1"/>
</dbReference>
<dbReference type="InterPro" id="IPR016164">
    <property type="entry name" value="FAD-linked_Oxase-like_C"/>
</dbReference>
<dbReference type="InterPro" id="IPR016169">
    <property type="entry name" value="FAD-bd_PCMH_sub2"/>
</dbReference>
<dbReference type="PANTHER" id="PTHR42934">
    <property type="entry name" value="GLYCOLATE OXIDASE SUBUNIT GLCD"/>
    <property type="match status" value="1"/>
</dbReference>
<gene>
    <name evidence="6" type="ORF">Cocul_00204</name>
</gene>
<dbReference type="EC" id="1.-.-.-" evidence="6"/>
<dbReference type="InterPro" id="IPR016171">
    <property type="entry name" value="Vanillyl_alc_oxidase_C-sub2"/>
</dbReference>
<evidence type="ECO:0000256" key="1">
    <source>
        <dbReference type="ARBA" id="ARBA00001974"/>
    </source>
</evidence>
<dbReference type="PATRIC" id="fig|1544416.3.peg.208"/>
<dbReference type="SUPFAM" id="SSF55103">
    <property type="entry name" value="FAD-linked oxidases, C-terminal domain"/>
    <property type="match status" value="1"/>
</dbReference>
<evidence type="ECO:0000256" key="3">
    <source>
        <dbReference type="ARBA" id="ARBA00022827"/>
    </source>
</evidence>
<comment type="cofactor">
    <cofactor evidence="1">
        <name>FAD</name>
        <dbReference type="ChEBI" id="CHEBI:57692"/>
    </cofactor>
</comment>
<dbReference type="InterPro" id="IPR004113">
    <property type="entry name" value="FAD-bd_oxidored_4_C"/>
</dbReference>
<dbReference type="Gene3D" id="3.30.465.10">
    <property type="match status" value="1"/>
</dbReference>
<dbReference type="GO" id="GO:0016491">
    <property type="term" value="F:oxidoreductase activity"/>
    <property type="evidence" value="ECO:0007669"/>
    <property type="project" value="UniProtKB-KW"/>
</dbReference>
<dbReference type="STRING" id="1544416.Cocul_00204"/>
<dbReference type="PANTHER" id="PTHR42934:SF2">
    <property type="entry name" value="GLYCOLATE OXIDASE SUBUNIT GLCD"/>
    <property type="match status" value="1"/>
</dbReference>
<keyword evidence="4 6" id="KW-0560">Oxidoreductase</keyword>
<sequence>MTSLILPHGRVLTEEAEMRPLTTDSSQVAPEGLPRAVAVVRSTEDVSAALRWAHEYRVPVSVRAGGSGVSGGALAYEGGLVIALHEMNRIVEIDADARLATAQAGVLTADLDAEARKHGLFLAPDPASAAISTVGGNIATNAGGLRCLAHGDTARAVAALKVVLASGDVISTGARTVKNSTGLNLTQLFVGSEGTLGVITEATVWLTPVPQGPEHSFLGSFDSFEEAGRAVVEIVRSVELETLELIDAPIAAMVERYRPTGLPQPGAALLIGQALGPQAERAVEEATAISRRAGAAQACTGEGAALLEARRLALPAMQAHGEWVMGDVGVPVPALPTMFEAIARMEKEEGQAVRIVAHAGDGNLHPMIRVEPGERERAQAVMDRIVAAAVELGGVISGEHGIGLLKRHELHRQYDAATLRAQHAIKAALDPRGILSPGRGI</sequence>
<evidence type="ECO:0000256" key="4">
    <source>
        <dbReference type="ARBA" id="ARBA00023002"/>
    </source>
</evidence>
<dbReference type="OrthoDB" id="9770306at2"/>
<comment type="caution">
    <text evidence="6">The sequence shown here is derived from an EMBL/GenBank/DDBJ whole genome shotgun (WGS) entry which is preliminary data.</text>
</comment>
<feature type="domain" description="FAD-binding PCMH-type" evidence="5">
    <location>
        <begin position="30"/>
        <end position="209"/>
    </location>
</feature>
<evidence type="ECO:0000256" key="2">
    <source>
        <dbReference type="ARBA" id="ARBA00022630"/>
    </source>
</evidence>
<dbReference type="Pfam" id="PF02913">
    <property type="entry name" value="FAD-oxidase_C"/>
    <property type="match status" value="1"/>
</dbReference>
<organism evidence="6 7">
    <name type="scientific">Corynebacterium oculi</name>
    <dbReference type="NCBI Taxonomy" id="1544416"/>
    <lineage>
        <taxon>Bacteria</taxon>
        <taxon>Bacillati</taxon>
        <taxon>Actinomycetota</taxon>
        <taxon>Actinomycetes</taxon>
        <taxon>Mycobacteriales</taxon>
        <taxon>Corynebacteriaceae</taxon>
        <taxon>Corynebacterium</taxon>
    </lineage>
</organism>
<keyword evidence="3" id="KW-0274">FAD</keyword>
<evidence type="ECO:0000313" key="6">
    <source>
        <dbReference type="EMBL" id="KQB85069.1"/>
    </source>
</evidence>
<dbReference type="SUPFAM" id="SSF56176">
    <property type="entry name" value="FAD-binding/transporter-associated domain-like"/>
    <property type="match status" value="1"/>
</dbReference>
<dbReference type="InterPro" id="IPR006094">
    <property type="entry name" value="Oxid_FAD_bind_N"/>
</dbReference>
<name>A0A0Q0UEH6_9CORY</name>
<dbReference type="InterPro" id="IPR016166">
    <property type="entry name" value="FAD-bd_PCMH"/>
</dbReference>
<reference evidence="6 7" key="1">
    <citation type="submission" date="2015-10" db="EMBL/GenBank/DDBJ databases">
        <title>Corynebacteirum lowii and Corynebacterium oculi species nova, derived from human clinical disease and and emended description of Corynebacterium mastiditis.</title>
        <authorList>
            <person name="Bernard K."/>
            <person name="Pacheco A.L."/>
            <person name="Mcdougall C."/>
            <person name="Burtx T."/>
            <person name="Weibe D."/>
            <person name="Tyler S."/>
            <person name="Olson A.B."/>
            <person name="Cnockaert M."/>
            <person name="Eguchi H."/>
            <person name="Kuwahara T."/>
            <person name="Nakayama-Imaohji H."/>
            <person name="Boudewijins M."/>
            <person name="Van Hoecke F."/>
            <person name="Bernier A.-M."/>
            <person name="Vandamme P."/>
        </authorList>
    </citation>
    <scope>NUCLEOTIDE SEQUENCE [LARGE SCALE GENOMIC DNA]</scope>
    <source>
        <strain evidence="6 7">NML 130210</strain>
    </source>
</reference>
<evidence type="ECO:0000259" key="5">
    <source>
        <dbReference type="PROSITE" id="PS51387"/>
    </source>
</evidence>
<dbReference type="Gene3D" id="1.10.45.10">
    <property type="entry name" value="Vanillyl-alcohol Oxidase, Chain A, domain 4"/>
    <property type="match status" value="1"/>
</dbReference>
<dbReference type="InterPro" id="IPR051914">
    <property type="entry name" value="FAD-linked_OxidoTrans_Type4"/>
</dbReference>
<evidence type="ECO:0000313" key="7">
    <source>
        <dbReference type="Proteomes" id="UP000050517"/>
    </source>
</evidence>
<keyword evidence="2" id="KW-0285">Flavoprotein</keyword>
<dbReference type="RefSeq" id="WP_055121448.1">
    <property type="nucleotide sequence ID" value="NZ_LKST01000001.1"/>
</dbReference>
<dbReference type="Pfam" id="PF01565">
    <property type="entry name" value="FAD_binding_4"/>
    <property type="match status" value="1"/>
</dbReference>
<accession>A0A0Q0UEH6</accession>
<dbReference type="Proteomes" id="UP000050517">
    <property type="component" value="Unassembled WGS sequence"/>
</dbReference>
<dbReference type="EMBL" id="LKST01000001">
    <property type="protein sequence ID" value="KQB85069.1"/>
    <property type="molecule type" value="Genomic_DNA"/>
</dbReference>
<protein>
    <submittedName>
        <fullName evidence="6">Putative FAD-linked oxidoreductase</fullName>
        <ecNumber evidence="6">1.-.-.-</ecNumber>
    </submittedName>
</protein>